<dbReference type="InterPro" id="IPR051275">
    <property type="entry name" value="Cell_adhesion_signaling"/>
</dbReference>
<evidence type="ECO:0000256" key="2">
    <source>
        <dbReference type="ARBA" id="ARBA00022737"/>
    </source>
</evidence>
<dbReference type="InterPro" id="IPR013098">
    <property type="entry name" value="Ig_I-set"/>
</dbReference>
<keyword evidence="8" id="KW-0812">Transmembrane</keyword>
<feature type="domain" description="Ig-like" evidence="9">
    <location>
        <begin position="391"/>
        <end position="486"/>
    </location>
</feature>
<dbReference type="InterPro" id="IPR013162">
    <property type="entry name" value="CD80_C2-set"/>
</dbReference>
<dbReference type="PANTHER" id="PTHR11640:SF31">
    <property type="entry name" value="IRREGULAR CHIASM C-ROUGHEST PROTEIN-RELATED"/>
    <property type="match status" value="1"/>
</dbReference>
<dbReference type="Pfam" id="PF00041">
    <property type="entry name" value="fn3"/>
    <property type="match status" value="1"/>
</dbReference>
<dbReference type="Proteomes" id="UP001152759">
    <property type="component" value="Chromosome 4"/>
</dbReference>
<dbReference type="GO" id="GO:0030154">
    <property type="term" value="P:cell differentiation"/>
    <property type="evidence" value="ECO:0007669"/>
    <property type="project" value="UniProtKB-ARBA"/>
</dbReference>
<name>A0A9P0G443_BEMTA</name>
<dbReference type="SUPFAM" id="SSF49265">
    <property type="entry name" value="Fibronectin type III"/>
    <property type="match status" value="1"/>
</dbReference>
<evidence type="ECO:0000313" key="11">
    <source>
        <dbReference type="EMBL" id="CAH0771391.1"/>
    </source>
</evidence>
<dbReference type="SMART" id="SM00409">
    <property type="entry name" value="IG"/>
    <property type="match status" value="9"/>
</dbReference>
<evidence type="ECO:0008006" key="13">
    <source>
        <dbReference type="Google" id="ProtNLM"/>
    </source>
</evidence>
<dbReference type="SMART" id="SM00408">
    <property type="entry name" value="IGc2"/>
    <property type="match status" value="7"/>
</dbReference>
<feature type="domain" description="Ig-like" evidence="9">
    <location>
        <begin position="195"/>
        <end position="284"/>
    </location>
</feature>
<keyword evidence="4" id="KW-1015">Disulfide bond</keyword>
<sequence length="1186" mass="129480">MQRSKMFIQFSRLKYAVSRYDPNPSGFPRYTVVGDAKNGVFNLRISNASLDDDAQFQCQVSPFKTHKAIRAIANLTVIAPPISISITNHTSHSKIEIREREELSLECVANGSKPAATIVWYRGKHQLKLGDRKEERVEADARGKRMTTWSRIRIVPTAEDDRVDYACEARHEALMQDIPFRATVQLSVLYPPGLPYIEGFKTGDTIQRGQSIDLICKSHGGNPPAQLIWYKNGGQIYNMYRTSGRMSESVYTITAQESDNNATYRCDAKNIMSERALTTEVVLTVYYSPVRVTISGATEAKVNDSVQLSCLTSPSNPPSFIHWTINGRKVLHGFNRTVTAPEGGWITSSNITVNITSERALSVFCHASNHKVAQPTIGAHKINVLYPPGVPQISGYSSDVPIHAGKIQKMSCSSMGGNPVPTLTWYKNDVKISTSSNAVSNSVNPPAQVSSDISIFVNASDNEAIYKCSASNSATDIPLFETVKLSVYFPPEHVLIKVEPDNLRSDTKATLTCDGSSSNPPAELSWWLDNTLVQSGVTKSTKPLRLYGGATSSIQLTLNVTSDMDGKEFTCQATNTALQRSVHALIKLKVLYKPVFTELEGGDQMGIEGEPLLIALHARGRPSSISYVWTKNKATLKSKYVDGPVLNITKLRRSDTGLYTVTSTNSEGSTSLTFNISVQYPANITAVSENIMVSPGEEAELWCKVDGNPLSMDNIVWRKSGFNKERSVEAFNNNTSFLTVRNISVQDMGAFECVANNGFGNDSSRAVFLVVKHKPEMDVRPSLAKSAANVGNTAKLICRGSGAPKLSFHWTKDKTKLPVNTTGKYASEFIKVNEVTYESILSVRNVDASDYGQYDCIARNELGTASTSIQLSVMSVPDPPYNFSVVNITYNSIALSWKPGFNGGQPAWYKISFQSSSTDQLHYIETSKDTTETVIPGLELGTQYVFKILAKNDLGESRPAAEILRPTTSSIAPPSLSSLGKAHTGDGTLLLVGSLVGTVLLLLNALLLGCCLHRRSKKRLTGASEQGSNKSATIEMYAPSSYNETITGETLSSVSEKSESYSDNNADYGDDGRKSAAGTYLIEKIDYPFQYPGYDGVKEPDHGTIHRNYANHNGSGIVPLGDSTYYSAPVDARYPAYPPPAQFAQPPIIPPPPHRGNPPDVTVLSAPPPLLSTFTYSSMETEGHLV</sequence>
<feature type="domain" description="Ig-like" evidence="9">
    <location>
        <begin position="289"/>
        <end position="378"/>
    </location>
</feature>
<dbReference type="InterPro" id="IPR007110">
    <property type="entry name" value="Ig-like_dom"/>
</dbReference>
<accession>A0A9P0G443</accession>
<evidence type="ECO:0000256" key="5">
    <source>
        <dbReference type="ARBA" id="ARBA00023180"/>
    </source>
</evidence>
<dbReference type="AlphaFoldDB" id="A0A9P0G443"/>
<dbReference type="GO" id="GO:0005886">
    <property type="term" value="C:plasma membrane"/>
    <property type="evidence" value="ECO:0007669"/>
    <property type="project" value="TreeGrafter"/>
</dbReference>
<keyword evidence="5" id="KW-0325">Glycoprotein</keyword>
<evidence type="ECO:0000259" key="10">
    <source>
        <dbReference type="PROSITE" id="PS50853"/>
    </source>
</evidence>
<proteinExistence type="predicted"/>
<dbReference type="GO" id="GO:0005911">
    <property type="term" value="C:cell-cell junction"/>
    <property type="evidence" value="ECO:0007669"/>
    <property type="project" value="TreeGrafter"/>
</dbReference>
<dbReference type="InterPro" id="IPR036179">
    <property type="entry name" value="Ig-like_dom_sf"/>
</dbReference>
<keyword evidence="12" id="KW-1185">Reference proteome</keyword>
<dbReference type="InterPro" id="IPR013783">
    <property type="entry name" value="Ig-like_fold"/>
</dbReference>
<dbReference type="CDD" id="cd00063">
    <property type="entry name" value="FN3"/>
    <property type="match status" value="1"/>
</dbReference>
<dbReference type="PROSITE" id="PS50853">
    <property type="entry name" value="FN3"/>
    <property type="match status" value="1"/>
</dbReference>
<organism evidence="11 12">
    <name type="scientific">Bemisia tabaci</name>
    <name type="common">Sweetpotato whitefly</name>
    <name type="synonym">Aleurodes tabaci</name>
    <dbReference type="NCBI Taxonomy" id="7038"/>
    <lineage>
        <taxon>Eukaryota</taxon>
        <taxon>Metazoa</taxon>
        <taxon>Ecdysozoa</taxon>
        <taxon>Arthropoda</taxon>
        <taxon>Hexapoda</taxon>
        <taxon>Insecta</taxon>
        <taxon>Pterygota</taxon>
        <taxon>Neoptera</taxon>
        <taxon>Paraneoptera</taxon>
        <taxon>Hemiptera</taxon>
        <taxon>Sternorrhyncha</taxon>
        <taxon>Aleyrodoidea</taxon>
        <taxon>Aleyrodidae</taxon>
        <taxon>Aleyrodinae</taxon>
        <taxon>Bemisia</taxon>
    </lineage>
</organism>
<dbReference type="GO" id="GO:0050839">
    <property type="term" value="F:cell adhesion molecule binding"/>
    <property type="evidence" value="ECO:0007669"/>
    <property type="project" value="TreeGrafter"/>
</dbReference>
<evidence type="ECO:0000256" key="4">
    <source>
        <dbReference type="ARBA" id="ARBA00023157"/>
    </source>
</evidence>
<dbReference type="InterPro" id="IPR003598">
    <property type="entry name" value="Ig_sub2"/>
</dbReference>
<dbReference type="SMART" id="SM00060">
    <property type="entry name" value="FN3"/>
    <property type="match status" value="1"/>
</dbReference>
<evidence type="ECO:0000256" key="1">
    <source>
        <dbReference type="ARBA" id="ARBA00004479"/>
    </source>
</evidence>
<gene>
    <name evidence="11" type="ORF">BEMITA_LOCUS8142</name>
</gene>
<dbReference type="InterPro" id="IPR036116">
    <property type="entry name" value="FN3_sf"/>
</dbReference>
<evidence type="ECO:0000313" key="12">
    <source>
        <dbReference type="Proteomes" id="UP001152759"/>
    </source>
</evidence>
<protein>
    <recommendedName>
        <fullName evidence="13">Nephrin</fullName>
    </recommendedName>
</protein>
<reference evidence="11" key="1">
    <citation type="submission" date="2021-12" db="EMBL/GenBank/DDBJ databases">
        <authorList>
            <person name="King R."/>
        </authorList>
    </citation>
    <scope>NUCLEOTIDE SEQUENCE</scope>
</reference>
<evidence type="ECO:0000256" key="8">
    <source>
        <dbReference type="SAM" id="Phobius"/>
    </source>
</evidence>
<dbReference type="InterPro" id="IPR003961">
    <property type="entry name" value="FN3_dom"/>
</dbReference>
<feature type="domain" description="Fibronectin type-III" evidence="10">
    <location>
        <begin position="879"/>
        <end position="974"/>
    </location>
</feature>
<evidence type="ECO:0000256" key="7">
    <source>
        <dbReference type="SAM" id="MobiDB-lite"/>
    </source>
</evidence>
<evidence type="ECO:0000259" key="9">
    <source>
        <dbReference type="PROSITE" id="PS50835"/>
    </source>
</evidence>
<dbReference type="PROSITE" id="PS50835">
    <property type="entry name" value="IG_LIKE"/>
    <property type="match status" value="8"/>
</dbReference>
<keyword evidence="6" id="KW-0393">Immunoglobulin domain</keyword>
<comment type="subcellular location">
    <subcellularLocation>
        <location evidence="1">Membrane</location>
        <topology evidence="1">Single-pass type I membrane protein</topology>
    </subcellularLocation>
</comment>
<keyword evidence="2" id="KW-0677">Repeat</keyword>
<feature type="domain" description="Ig-like" evidence="9">
    <location>
        <begin position="491"/>
        <end position="583"/>
    </location>
</feature>
<feature type="domain" description="Ig-like" evidence="9">
    <location>
        <begin position="594"/>
        <end position="677"/>
    </location>
</feature>
<feature type="domain" description="Ig-like" evidence="9">
    <location>
        <begin position="775"/>
        <end position="872"/>
    </location>
</feature>
<dbReference type="Pfam" id="PF07679">
    <property type="entry name" value="I-set"/>
    <property type="match status" value="2"/>
</dbReference>
<dbReference type="GO" id="GO:0098609">
    <property type="term" value="P:cell-cell adhesion"/>
    <property type="evidence" value="ECO:0007669"/>
    <property type="project" value="TreeGrafter"/>
</dbReference>
<dbReference type="FunFam" id="2.60.40.10:FF:000032">
    <property type="entry name" value="palladin isoform X1"/>
    <property type="match status" value="1"/>
</dbReference>
<dbReference type="Gene3D" id="2.60.40.10">
    <property type="entry name" value="Immunoglobulins"/>
    <property type="match status" value="10"/>
</dbReference>
<evidence type="ECO:0000256" key="6">
    <source>
        <dbReference type="ARBA" id="ARBA00023319"/>
    </source>
</evidence>
<feature type="domain" description="Ig-like" evidence="9">
    <location>
        <begin position="681"/>
        <end position="768"/>
    </location>
</feature>
<feature type="transmembrane region" description="Helical" evidence="8">
    <location>
        <begin position="989"/>
        <end position="1012"/>
    </location>
</feature>
<dbReference type="FunFam" id="2.60.40.10:FF:000405">
    <property type="entry name" value="nephrin isoform X1"/>
    <property type="match status" value="1"/>
</dbReference>
<keyword evidence="3 8" id="KW-0472">Membrane</keyword>
<dbReference type="GO" id="GO:0009653">
    <property type="term" value="P:anatomical structure morphogenesis"/>
    <property type="evidence" value="ECO:0007669"/>
    <property type="project" value="UniProtKB-ARBA"/>
</dbReference>
<dbReference type="Pfam" id="PF13927">
    <property type="entry name" value="Ig_3"/>
    <property type="match status" value="2"/>
</dbReference>
<dbReference type="InterPro" id="IPR003599">
    <property type="entry name" value="Ig_sub"/>
</dbReference>
<dbReference type="PANTHER" id="PTHR11640">
    <property type="entry name" value="NEPHRIN"/>
    <property type="match status" value="1"/>
</dbReference>
<dbReference type="EMBL" id="OU963865">
    <property type="protein sequence ID" value="CAH0771391.1"/>
    <property type="molecule type" value="Genomic_DNA"/>
</dbReference>
<feature type="domain" description="Ig-like" evidence="9">
    <location>
        <begin position="80"/>
        <end position="187"/>
    </location>
</feature>
<evidence type="ECO:0000256" key="3">
    <source>
        <dbReference type="ARBA" id="ARBA00023136"/>
    </source>
</evidence>
<dbReference type="SUPFAM" id="SSF48726">
    <property type="entry name" value="Immunoglobulin"/>
    <property type="match status" value="9"/>
</dbReference>
<keyword evidence="8" id="KW-1133">Transmembrane helix</keyword>
<feature type="region of interest" description="Disordered" evidence="7">
    <location>
        <begin position="1049"/>
        <end position="1073"/>
    </location>
</feature>
<dbReference type="Pfam" id="PF08205">
    <property type="entry name" value="C2-set_2"/>
    <property type="match status" value="3"/>
</dbReference>